<dbReference type="EMBL" id="UOGB01000297">
    <property type="protein sequence ID" value="VAX24460.1"/>
    <property type="molecule type" value="Genomic_DNA"/>
</dbReference>
<dbReference type="AlphaFoldDB" id="A0A3B1CP38"/>
<name>A0A3B1CP38_9ZZZZ</name>
<sequence length="305" mass="33685">MKPQSIIIICVLAVVLYLGYGQFSKTSLDSNKDIRDSFQALSVAIASKNPIVIKNLISPGFSDPKVGTQEFIEILSLPRKSYVTKINQIRFQGDLGSVFYTRSETRGGGEPITNYNINGETWIQDKKNPSVWRLHRLAKGDKWFRTAEIPMKKAPEQVAAKAGKPVLGSLKTEKVSMSLGEGGRYSPVGRRDPFRPLIAMGGEEIAGVENCDPERPREHLESFDLLSLKLTGVIITSSMPLALIRAPDGKGYTVKAGMYLGRMCGKVVEIDPDFMVIREKKRAPGGLPGVFDPVKTILKLRYEEG</sequence>
<evidence type="ECO:0000313" key="1">
    <source>
        <dbReference type="EMBL" id="VAX24460.1"/>
    </source>
</evidence>
<organism evidence="1">
    <name type="scientific">hydrothermal vent metagenome</name>
    <dbReference type="NCBI Taxonomy" id="652676"/>
    <lineage>
        <taxon>unclassified sequences</taxon>
        <taxon>metagenomes</taxon>
        <taxon>ecological metagenomes</taxon>
    </lineage>
</organism>
<protein>
    <submittedName>
        <fullName evidence="1">Uncharacterized protein</fullName>
    </submittedName>
</protein>
<accession>A0A3B1CP38</accession>
<dbReference type="Pfam" id="PF04351">
    <property type="entry name" value="PilP"/>
    <property type="match status" value="1"/>
</dbReference>
<dbReference type="InterPro" id="IPR007446">
    <property type="entry name" value="PilP"/>
</dbReference>
<proteinExistence type="predicted"/>
<dbReference type="Gene3D" id="2.30.30.830">
    <property type="match status" value="1"/>
</dbReference>
<reference evidence="1" key="1">
    <citation type="submission" date="2018-06" db="EMBL/GenBank/DDBJ databases">
        <authorList>
            <person name="Zhirakovskaya E."/>
        </authorList>
    </citation>
    <scope>NUCLEOTIDE SEQUENCE</scope>
</reference>
<gene>
    <name evidence="1" type="ORF">MNBD_NITROSPINAE03-1974</name>
</gene>